<reference evidence="7" key="1">
    <citation type="submission" date="2005-10" db="EMBL/GenBank/DDBJ databases">
        <title>Complete sequence of Pelobacter carbinolicus DSM 2380.</title>
        <authorList>
            <person name="Copeland A."/>
            <person name="Lucas S."/>
            <person name="Lapidus A."/>
            <person name="Barry K."/>
            <person name="Detter J.C."/>
            <person name="Glavina T."/>
            <person name="Hammon N."/>
            <person name="Israni S."/>
            <person name="Pitluck S."/>
            <person name="Chertkov O."/>
            <person name="Schmutz J."/>
            <person name="Larimer F."/>
            <person name="Land M."/>
            <person name="Kyrpides N."/>
            <person name="Ivanova N."/>
            <person name="Richardson P."/>
        </authorList>
    </citation>
    <scope>NUCLEOTIDE SEQUENCE [LARGE SCALE GENOMIC DNA]</scope>
    <source>
        <strain evidence="7">DSM 2380 / NBRC 103641 / GraBd1</strain>
    </source>
</reference>
<reference evidence="6 7" key="2">
    <citation type="journal article" date="2012" name="BMC Genomics">
        <title>The genome of Pelobacter carbinolicus reveals surprising metabolic capabilities and physiological features.</title>
        <authorList>
            <person name="Aklujkar M."/>
            <person name="Haveman S.A."/>
            <person name="Didonato R.Jr."/>
            <person name="Chertkov O."/>
            <person name="Han C.S."/>
            <person name="Land M.L."/>
            <person name="Brown P."/>
            <person name="Lovley D.R."/>
        </authorList>
    </citation>
    <scope>NUCLEOTIDE SEQUENCE [LARGE SCALE GENOMIC DNA]</scope>
    <source>
        <strain evidence="7">DSM 2380 / NBRC 103641 / GraBd1</strain>
    </source>
</reference>
<protein>
    <submittedName>
        <fullName evidence="6">Cobalt-precorrin-8X methylmutase</fullName>
    </submittedName>
</protein>
<evidence type="ECO:0000313" key="6">
    <source>
        <dbReference type="EMBL" id="ABA87740.1"/>
    </source>
</evidence>
<dbReference type="OrthoDB" id="9780708at2"/>
<dbReference type="HOGENOM" id="CLU_084703_1_1_7"/>
<evidence type="ECO:0000256" key="2">
    <source>
        <dbReference type="ARBA" id="ARBA00009774"/>
    </source>
</evidence>
<dbReference type="PANTHER" id="PTHR43588:SF1">
    <property type="entry name" value="COBALT-PRECORRIN-8 METHYLMUTASE"/>
    <property type="match status" value="1"/>
</dbReference>
<dbReference type="SUPFAM" id="SSF63965">
    <property type="entry name" value="Precorrin-8X methylmutase CbiC/CobH"/>
    <property type="match status" value="1"/>
</dbReference>
<evidence type="ECO:0000256" key="1">
    <source>
        <dbReference type="ARBA" id="ARBA00004953"/>
    </source>
</evidence>
<dbReference type="Proteomes" id="UP000002534">
    <property type="component" value="Chromosome"/>
</dbReference>
<dbReference type="RefSeq" id="WP_011340165.1">
    <property type="nucleotide sequence ID" value="NC_007498.2"/>
</dbReference>
<feature type="domain" description="Cobalamin biosynthesis precorrin-8X methylmutase CobH/CbiC" evidence="5">
    <location>
        <begin position="17"/>
        <end position="216"/>
    </location>
</feature>
<keyword evidence="7" id="KW-1185">Reference proteome</keyword>
<sequence>MKPLIHDLLNNPLSGQQIEDRSFAIIDQETPAHAFTPEQWPVVRRMVHTTADFSLLDMVRFSSDAIEAACRALRSGAPIYADSNMIRSGLSQARLKKVCPTYQPESILCHVADSDIAAIARQKALPRSLFAVRKAANKLHGGIAVFGNAPVALLELNRMIQETGLRPALVIGMPVGFVHVVESKQELMEMGVPYITIEGRRGGSPLAVSVIHALCELALADSDKD</sequence>
<proteinExistence type="inferred from homology"/>
<dbReference type="STRING" id="338963.Pcar_0480"/>
<dbReference type="eggNOG" id="COG2082">
    <property type="taxonomic scope" value="Bacteria"/>
</dbReference>
<dbReference type="KEGG" id="pca:Pcar_0480"/>
<gene>
    <name evidence="6" type="primary">cbiC</name>
    <name evidence="6" type="ordered locus">Pcar_0480</name>
</gene>
<evidence type="ECO:0000259" key="5">
    <source>
        <dbReference type="Pfam" id="PF02570"/>
    </source>
</evidence>
<name>Q3A7A4_SYNC1</name>
<dbReference type="InterPro" id="IPR003722">
    <property type="entry name" value="Cbl_synth_CobH/CbiC"/>
</dbReference>
<comment type="pathway">
    <text evidence="1">Cofactor biosynthesis; adenosylcobalamin biosynthesis.</text>
</comment>
<dbReference type="Gene3D" id="3.40.50.10230">
    <property type="entry name" value="Cobalamin biosynthesis CobH/CbiC, precorrin-8X methylmutase"/>
    <property type="match status" value="1"/>
</dbReference>
<dbReference type="GO" id="GO:0016993">
    <property type="term" value="F:precorrin-8X methylmutase activity"/>
    <property type="evidence" value="ECO:0007669"/>
    <property type="project" value="InterPro"/>
</dbReference>
<evidence type="ECO:0000256" key="3">
    <source>
        <dbReference type="ARBA" id="ARBA00022573"/>
    </source>
</evidence>
<dbReference type="InterPro" id="IPR036588">
    <property type="entry name" value="CobH/CbiC_sf"/>
</dbReference>
<keyword evidence="3" id="KW-0169">Cobalamin biosynthesis</keyword>
<dbReference type="UniPathway" id="UPA00148"/>
<keyword evidence="4" id="KW-0413">Isomerase</keyword>
<dbReference type="Pfam" id="PF02570">
    <property type="entry name" value="CbiC"/>
    <property type="match status" value="1"/>
</dbReference>
<evidence type="ECO:0000313" key="7">
    <source>
        <dbReference type="Proteomes" id="UP000002534"/>
    </source>
</evidence>
<organism evidence="6 7">
    <name type="scientific">Syntrophotalea carbinolica (strain DSM 2380 / NBRC 103641 / GraBd1)</name>
    <name type="common">Pelobacter carbinolicus</name>
    <dbReference type="NCBI Taxonomy" id="338963"/>
    <lineage>
        <taxon>Bacteria</taxon>
        <taxon>Pseudomonadati</taxon>
        <taxon>Thermodesulfobacteriota</taxon>
        <taxon>Desulfuromonadia</taxon>
        <taxon>Desulfuromonadales</taxon>
        <taxon>Syntrophotaleaceae</taxon>
        <taxon>Syntrophotalea</taxon>
    </lineage>
</organism>
<comment type="similarity">
    <text evidence="2">Belongs to the CobH/CbiC family.</text>
</comment>
<dbReference type="GO" id="GO:0009236">
    <property type="term" value="P:cobalamin biosynthetic process"/>
    <property type="evidence" value="ECO:0007669"/>
    <property type="project" value="UniProtKB-UniPathway"/>
</dbReference>
<dbReference type="EMBL" id="CP000142">
    <property type="protein sequence ID" value="ABA87740.1"/>
    <property type="molecule type" value="Genomic_DNA"/>
</dbReference>
<dbReference type="AlphaFoldDB" id="Q3A7A4"/>
<dbReference type="PANTHER" id="PTHR43588">
    <property type="entry name" value="COBALT-PRECORRIN-8 METHYLMUTASE"/>
    <property type="match status" value="1"/>
</dbReference>
<accession>Q3A7A4</accession>
<evidence type="ECO:0000256" key="4">
    <source>
        <dbReference type="ARBA" id="ARBA00023235"/>
    </source>
</evidence>